<feature type="compositionally biased region" description="Low complexity" evidence="2">
    <location>
        <begin position="30"/>
        <end position="45"/>
    </location>
</feature>
<dbReference type="Pfam" id="PF00616">
    <property type="entry name" value="RasGAP"/>
    <property type="match status" value="1"/>
</dbReference>
<feature type="compositionally biased region" description="Basic and acidic residues" evidence="2">
    <location>
        <begin position="1374"/>
        <end position="1384"/>
    </location>
</feature>
<evidence type="ECO:0000256" key="2">
    <source>
        <dbReference type="SAM" id="MobiDB-lite"/>
    </source>
</evidence>
<proteinExistence type="predicted"/>
<evidence type="ECO:0000259" key="3">
    <source>
        <dbReference type="PROSITE" id="PS50004"/>
    </source>
</evidence>
<protein>
    <submittedName>
        <fullName evidence="5">GTPase activating factor</fullName>
    </submittedName>
</protein>
<dbReference type="InterPro" id="IPR023152">
    <property type="entry name" value="RasGAP_CS"/>
</dbReference>
<feature type="compositionally biased region" description="Basic and acidic residues" evidence="2">
    <location>
        <begin position="465"/>
        <end position="479"/>
    </location>
</feature>
<dbReference type="Proteomes" id="UP001168146">
    <property type="component" value="Unassembled WGS sequence"/>
</dbReference>
<keyword evidence="1" id="KW-0343">GTPase activation</keyword>
<feature type="region of interest" description="Disordered" evidence="2">
    <location>
        <begin position="1"/>
        <end position="104"/>
    </location>
</feature>
<feature type="compositionally biased region" description="Low complexity" evidence="2">
    <location>
        <begin position="1149"/>
        <end position="1158"/>
    </location>
</feature>
<evidence type="ECO:0000313" key="6">
    <source>
        <dbReference type="Proteomes" id="UP001168146"/>
    </source>
</evidence>
<dbReference type="PANTHER" id="PTHR10194">
    <property type="entry name" value="RAS GTPASE-ACTIVATING PROTEINS"/>
    <property type="match status" value="1"/>
</dbReference>
<dbReference type="GO" id="GO:0005096">
    <property type="term" value="F:GTPase activator activity"/>
    <property type="evidence" value="ECO:0007669"/>
    <property type="project" value="UniProtKB-KW"/>
</dbReference>
<evidence type="ECO:0000259" key="4">
    <source>
        <dbReference type="PROSITE" id="PS50018"/>
    </source>
</evidence>
<feature type="compositionally biased region" description="Polar residues" evidence="2">
    <location>
        <begin position="92"/>
        <end position="104"/>
    </location>
</feature>
<feature type="compositionally biased region" description="Basic and acidic residues" evidence="2">
    <location>
        <begin position="20"/>
        <end position="29"/>
    </location>
</feature>
<dbReference type="InterPro" id="IPR035892">
    <property type="entry name" value="C2_domain_sf"/>
</dbReference>
<dbReference type="CDD" id="cd05137">
    <property type="entry name" value="RasGAP_CLA2_BUD2"/>
    <property type="match status" value="1"/>
</dbReference>
<feature type="compositionally biased region" description="Low complexity" evidence="2">
    <location>
        <begin position="438"/>
        <end position="464"/>
    </location>
</feature>
<evidence type="ECO:0000313" key="5">
    <source>
        <dbReference type="EMBL" id="KAK0324867.1"/>
    </source>
</evidence>
<sequence>MGRPLWTEGKRRKVPTPYDEYLKEEKEMAARQLQQQQQRAQAPQQPSGPWTPPDSMRLPLRRGNTTSTLRASAGTVRAVTPEDAVDTDTSQEDTSSPMFPERGTTSFERAFIPFTGGPYTGGLAASLGTTTTIVGGPAANTPSSSSSSSHKPRRLVRERNSEREARVGHTSPPGSRNGGARAPGMHVRSGSRSSRSNGQSHVLPPVTATARDAQATVRPRTRTLEEAWRREREPTVLPSSRNRVRSVHSPSSPVYQGTDYLASVPAATSPPSAPSMTSRGSPVLTPVETVARRSISPLSSNTADSLTSSLPTAHARRIVHLMKTLAGRSSGNLVFRRSETSPWSQSYCYVKEDTGSLVYEPKGGEGAHRTLVSDLKGCTVQLNHEGETVIIEVKLPHTGSELHVKLLTQEEFDVWYATFLYWSSQEPLHDRIPSNNTSSHSSAVTLSSMPARPAAPPRTSSARTQQRDRAGSSKSDRRKSVISTLKEAPVIKIGKMIFWDTNVGYSSQSSAAVGQPAAGRPQAYRMQTHGSRRWRRISGQLRENGELKLNSDADNSLISVVQLSQLSRCAIQRLDPSVLENDFCIAIYPQYTSSINNNQPSFVRPIFLSLENRVLFEVWFVLLRAFTIPQLYGPPTHTPYGLAETGADANAAHISTTKDMFRVERSLSLRMVEAKMLPPTATTPSAETGFGGGHVPRHAKPEQHGYYAEVLLDSETRGKTAVKFEGLTPLWGESFDFQDLPPVLSSASVVIKRRPPDSAHAREAYESKLVHEAYGFTSDQHGGFTGLTFDVNCGKVEIYLQELEEEKEVEKWWPVVNTYGHQVGEVLIKARAEEGVILMAHDYQPLSQLLHRFSNALTLQIAAMVPSELKRLSDCLLNIFQVSGKAGDWLMALVEEEIDGITKESPLNRLRYSRRLGSNDSHEAFASHSDRELIVRDLNKSATVEANLLFRGNTLLTKSLDTHMRRVGKEYLEESLGAKIREINEKDPDCEVDPNRVNNPQDLDRNWRRLLMFTQEVWKSVVAAKAKCPVELRVIFRHIRACAEDRYGDFLRSVSYSSVSGFLFLRFFCPAVLNPKLFGLLKDDIKPRARRTYTLIAKSLQTLANMASFGTKEHWMEPMNAFLSQHRESFKTFIDDTCYVPPPLTTSVHSNSTNSSDTYTAGMPSPKTQLSYGTPMTIMQRLPPTSREGFPSLPYLIDQARAFADLVQLWLEVTSPLATADGMGSGNKRHSDIMQAIQHAEGDLHAFHVICTSLNSRTQECLNRAERAERPNSMLSFPWEELINQLQSNKENGNGDELPSQASYDEVAKTIASDPSILPPGMQARPTFELPRHREWDLVTDEESDDVQATRLYDPTPPSSTVAPTFDAAATPQHARDAAPRDRPGTASMGSSLHGSLRRALRSRGSDHSATTPSASASASNVSSTVSSDTEHMASAAAAGAAGAGTTALPSYEREVRHRERREAAKVLIQRQMEEARVREAERERRRGKTALVGLKKRREGEGGGGGRKGSPAFMPRSADMP</sequence>
<dbReference type="PROSITE" id="PS50018">
    <property type="entry name" value="RAS_GTPASE_ACTIV_2"/>
    <property type="match status" value="1"/>
</dbReference>
<feature type="region of interest" description="Disordered" evidence="2">
    <location>
        <begin position="134"/>
        <end position="253"/>
    </location>
</feature>
<dbReference type="Gene3D" id="2.60.40.150">
    <property type="entry name" value="C2 domain"/>
    <property type="match status" value="1"/>
</dbReference>
<dbReference type="SUPFAM" id="SSF49562">
    <property type="entry name" value="C2 domain (Calcium/lipid-binding domain, CaLB)"/>
    <property type="match status" value="1"/>
</dbReference>
<dbReference type="InterPro" id="IPR008936">
    <property type="entry name" value="Rho_GTPase_activation_prot"/>
</dbReference>
<dbReference type="InterPro" id="IPR001936">
    <property type="entry name" value="RasGAP_dom"/>
</dbReference>
<dbReference type="EMBL" id="JASUXU010000008">
    <property type="protein sequence ID" value="KAK0324867.1"/>
    <property type="molecule type" value="Genomic_DNA"/>
</dbReference>
<dbReference type="SUPFAM" id="SSF48350">
    <property type="entry name" value="GTPase activation domain, GAP"/>
    <property type="match status" value="1"/>
</dbReference>
<gene>
    <name evidence="5" type="primary">BUD2_1</name>
    <name evidence="5" type="ORF">LTR82_003853</name>
</gene>
<accession>A0AAN6FUP7</accession>
<feature type="region of interest" description="Disordered" evidence="2">
    <location>
        <begin position="1149"/>
        <end position="1172"/>
    </location>
</feature>
<organism evidence="5 6">
    <name type="scientific">Friedmanniomyces endolithicus</name>
    <dbReference type="NCBI Taxonomy" id="329885"/>
    <lineage>
        <taxon>Eukaryota</taxon>
        <taxon>Fungi</taxon>
        <taxon>Dikarya</taxon>
        <taxon>Ascomycota</taxon>
        <taxon>Pezizomycotina</taxon>
        <taxon>Dothideomycetes</taxon>
        <taxon>Dothideomycetidae</taxon>
        <taxon>Mycosphaerellales</taxon>
        <taxon>Teratosphaeriaceae</taxon>
        <taxon>Friedmanniomyces</taxon>
    </lineage>
</organism>
<dbReference type="GO" id="GO:0007165">
    <property type="term" value="P:signal transduction"/>
    <property type="evidence" value="ECO:0007669"/>
    <property type="project" value="UniProtKB-ARBA"/>
</dbReference>
<feature type="compositionally biased region" description="Low complexity" evidence="2">
    <location>
        <begin position="1408"/>
        <end position="1448"/>
    </location>
</feature>
<name>A0AAN6FUP7_9PEZI</name>
<evidence type="ECO:0000256" key="1">
    <source>
        <dbReference type="ARBA" id="ARBA00022468"/>
    </source>
</evidence>
<feature type="compositionally biased region" description="Basic and acidic residues" evidence="2">
    <location>
        <begin position="222"/>
        <end position="234"/>
    </location>
</feature>
<feature type="region of interest" description="Disordered" evidence="2">
    <location>
        <begin position="1478"/>
        <end position="1522"/>
    </location>
</feature>
<feature type="region of interest" description="Disordered" evidence="2">
    <location>
        <begin position="432"/>
        <end position="481"/>
    </location>
</feature>
<dbReference type="PROSITE" id="PS00509">
    <property type="entry name" value="RAS_GTPASE_ACTIV_1"/>
    <property type="match status" value="1"/>
</dbReference>
<dbReference type="InterPro" id="IPR000008">
    <property type="entry name" value="C2_dom"/>
</dbReference>
<feature type="domain" description="C2" evidence="3">
    <location>
        <begin position="648"/>
        <end position="813"/>
    </location>
</feature>
<reference evidence="5" key="1">
    <citation type="submission" date="2021-12" db="EMBL/GenBank/DDBJ databases">
        <title>Black yeast isolated from Biological Soil Crust.</title>
        <authorList>
            <person name="Kurbessoian T."/>
        </authorList>
    </citation>
    <scope>NUCLEOTIDE SEQUENCE</scope>
    <source>
        <strain evidence="5">CCFEE 5208</strain>
    </source>
</reference>
<dbReference type="SMART" id="SM00323">
    <property type="entry name" value="RasGAP"/>
    <property type="match status" value="1"/>
</dbReference>
<comment type="caution">
    <text evidence="5">The sequence shown here is derived from an EMBL/GenBank/DDBJ whole genome shotgun (WGS) entry which is preliminary data.</text>
</comment>
<dbReference type="InterPro" id="IPR039360">
    <property type="entry name" value="Ras_GTPase"/>
</dbReference>
<feature type="domain" description="Ras-GAP" evidence="4">
    <location>
        <begin position="868"/>
        <end position="1105"/>
    </location>
</feature>
<dbReference type="PANTHER" id="PTHR10194:SF60">
    <property type="entry name" value="RAS GTPASE-ACTIVATING PROTEIN RASKOL"/>
    <property type="match status" value="1"/>
</dbReference>
<feature type="region of interest" description="Disordered" evidence="2">
    <location>
        <begin position="1341"/>
        <end position="1458"/>
    </location>
</feature>
<feature type="compositionally biased region" description="Basic and acidic residues" evidence="2">
    <location>
        <begin position="155"/>
        <end position="167"/>
    </location>
</feature>
<dbReference type="PROSITE" id="PS50004">
    <property type="entry name" value="C2"/>
    <property type="match status" value="1"/>
</dbReference>
<dbReference type="Gene3D" id="1.10.506.10">
    <property type="entry name" value="GTPase Activation - p120gap, domain 1"/>
    <property type="match status" value="1"/>
</dbReference>